<organism evidence="3 4">
    <name type="scientific">Nocardioides massiliensis</name>
    <dbReference type="NCBI Taxonomy" id="1325935"/>
    <lineage>
        <taxon>Bacteria</taxon>
        <taxon>Bacillati</taxon>
        <taxon>Actinomycetota</taxon>
        <taxon>Actinomycetes</taxon>
        <taxon>Propionibacteriales</taxon>
        <taxon>Nocardioidaceae</taxon>
        <taxon>Nocardioides</taxon>
    </lineage>
</organism>
<dbReference type="RefSeq" id="WP_306824808.1">
    <property type="nucleotide sequence ID" value="NZ_JAUSQM010000001.1"/>
</dbReference>
<dbReference type="Proteomes" id="UP001240447">
    <property type="component" value="Unassembled WGS sequence"/>
</dbReference>
<evidence type="ECO:0000313" key="4">
    <source>
        <dbReference type="Proteomes" id="UP001240447"/>
    </source>
</evidence>
<feature type="signal peptide" evidence="2">
    <location>
        <begin position="1"/>
        <end position="25"/>
    </location>
</feature>
<reference evidence="3 4" key="1">
    <citation type="submission" date="2023-07" db="EMBL/GenBank/DDBJ databases">
        <title>Sequencing the genomes of 1000 actinobacteria strains.</title>
        <authorList>
            <person name="Klenk H.-P."/>
        </authorList>
    </citation>
    <scope>NUCLEOTIDE SEQUENCE [LARGE SCALE GENOMIC DNA]</scope>
    <source>
        <strain evidence="3 4">GD13</strain>
    </source>
</reference>
<evidence type="ECO:0000256" key="2">
    <source>
        <dbReference type="SAM" id="SignalP"/>
    </source>
</evidence>
<keyword evidence="4" id="KW-1185">Reference proteome</keyword>
<keyword evidence="1 2" id="KW-0732">Signal</keyword>
<comment type="caution">
    <text evidence="3">The sequence shown here is derived from an EMBL/GenBank/DDBJ whole genome shotgun (WGS) entry which is preliminary data.</text>
</comment>
<dbReference type="InterPro" id="IPR006059">
    <property type="entry name" value="SBP"/>
</dbReference>
<name>A0ABT9NKG7_9ACTN</name>
<dbReference type="Gene3D" id="3.40.190.10">
    <property type="entry name" value="Periplasmic binding protein-like II"/>
    <property type="match status" value="2"/>
</dbReference>
<dbReference type="InterPro" id="IPR005948">
    <property type="entry name" value="ThiB-like"/>
</dbReference>
<dbReference type="PANTHER" id="PTHR30006">
    <property type="entry name" value="THIAMINE-BINDING PERIPLASMIC PROTEIN-RELATED"/>
    <property type="match status" value="1"/>
</dbReference>
<evidence type="ECO:0000313" key="3">
    <source>
        <dbReference type="EMBL" id="MDP9820893.1"/>
    </source>
</evidence>
<accession>A0ABT9NKG7</accession>
<sequence>MRATERPTRKHLLALTAAATATLLAACSTGGGDDQAAEETDTVVLVTHSSFNVPDEVLAAFTDQHGYTVDVQAAGDAGELTNRLVLTKNSPLGDAVFGIDNTFASRVVDEQILAEHTPETLPQGAERYVLDDADAAARLTPIDQGDVCVNIDDTWFADNDVAPPATLEDLTKPAYEGLFVTPGAATSSPGLAFLLATIAEYGEDGWQDYWERLMDNGTKLTSGWTDAYTVDFTAGGGDGDRPIVLSYASSPPFTVPEGGDEPTTSALLDTCFRQVEYAGVIEGAANPEGAQALVDFLVGEEFQASLAENMYVFPVSEEVELPEEWARFAGVAEDPYDLDPALIAENRDTWLQQWGEVVTR</sequence>
<proteinExistence type="predicted"/>
<dbReference type="CDD" id="cd13545">
    <property type="entry name" value="PBP2_TbpA"/>
    <property type="match status" value="1"/>
</dbReference>
<dbReference type="EMBL" id="JAUSQM010000001">
    <property type="protein sequence ID" value="MDP9820893.1"/>
    <property type="molecule type" value="Genomic_DNA"/>
</dbReference>
<protein>
    <submittedName>
        <fullName evidence="3">Thiamine transport system substrate-binding protein</fullName>
    </submittedName>
</protein>
<dbReference type="Pfam" id="PF13416">
    <property type="entry name" value="SBP_bac_8"/>
    <property type="match status" value="1"/>
</dbReference>
<dbReference type="SUPFAM" id="SSF53850">
    <property type="entry name" value="Periplasmic binding protein-like II"/>
    <property type="match status" value="1"/>
</dbReference>
<dbReference type="PROSITE" id="PS51257">
    <property type="entry name" value="PROKAR_LIPOPROTEIN"/>
    <property type="match status" value="1"/>
</dbReference>
<evidence type="ECO:0000256" key="1">
    <source>
        <dbReference type="ARBA" id="ARBA00022729"/>
    </source>
</evidence>
<feature type="chain" id="PRO_5045251932" evidence="2">
    <location>
        <begin position="26"/>
        <end position="360"/>
    </location>
</feature>
<dbReference type="NCBIfam" id="TIGR01254">
    <property type="entry name" value="sfuA"/>
    <property type="match status" value="1"/>
</dbReference>
<gene>
    <name evidence="3" type="ORF">J2S59_000702</name>
</gene>
<dbReference type="PANTHER" id="PTHR30006:SF2">
    <property type="entry name" value="ABC TRANSPORTER SUBSTRATE-BINDING PROTEIN"/>
    <property type="match status" value="1"/>
</dbReference>